<sequence>MAHYNSFEDLEVFKKARLLSQNVWKIIQTIELKQDFELRNQINTSSGSIMDNIAEGFGRGGNKEFINFLGFAKGSCCETKSQLIRCLDRNYLDKGSFQKLNTEAQELIDQIGKFSNYLKKSEKRGSKFD</sequence>
<dbReference type="InterPro" id="IPR012657">
    <property type="entry name" value="23S_rRNA-intervening_sequence"/>
</dbReference>
<reference evidence="1 2" key="1">
    <citation type="submission" date="2018-07" db="EMBL/GenBank/DDBJ databases">
        <title>Leeuwenhoekiella genomics.</title>
        <authorList>
            <person name="Tahon G."/>
            <person name="Willems A."/>
        </authorList>
    </citation>
    <scope>NUCLEOTIDE SEQUENCE [LARGE SCALE GENOMIC DNA]</scope>
    <source>
        <strain evidence="1 2">LMG 29608</strain>
    </source>
</reference>
<proteinExistence type="predicted"/>
<dbReference type="PANTHER" id="PTHR38471">
    <property type="entry name" value="FOUR HELIX BUNDLE PROTEIN"/>
    <property type="match status" value="1"/>
</dbReference>
<comment type="caution">
    <text evidence="1">The sequence shown here is derived from an EMBL/GenBank/DDBJ whole genome shotgun (WGS) entry which is preliminary data.</text>
</comment>
<dbReference type="SUPFAM" id="SSF158446">
    <property type="entry name" value="IVS-encoded protein-like"/>
    <property type="match status" value="1"/>
</dbReference>
<protein>
    <submittedName>
        <fullName evidence="1">Four helix bundle protein</fullName>
    </submittedName>
</protein>
<dbReference type="EMBL" id="QOVK01000005">
    <property type="protein sequence ID" value="RXG22957.1"/>
    <property type="molecule type" value="Genomic_DNA"/>
</dbReference>
<dbReference type="RefSeq" id="WP_128765169.1">
    <property type="nucleotide sequence ID" value="NZ_JBHUOO010000003.1"/>
</dbReference>
<evidence type="ECO:0000313" key="1">
    <source>
        <dbReference type="EMBL" id="RXG22957.1"/>
    </source>
</evidence>
<accession>A0A4Q0P8G6</accession>
<dbReference type="Gene3D" id="1.20.1440.60">
    <property type="entry name" value="23S rRNA-intervening sequence"/>
    <property type="match status" value="1"/>
</dbReference>
<gene>
    <name evidence="1" type="ORF">DSM02_1675</name>
</gene>
<dbReference type="AlphaFoldDB" id="A0A4Q0P8G6"/>
<dbReference type="NCBIfam" id="TIGR02436">
    <property type="entry name" value="four helix bundle protein"/>
    <property type="match status" value="1"/>
</dbReference>
<evidence type="ECO:0000313" key="2">
    <source>
        <dbReference type="Proteomes" id="UP000289859"/>
    </source>
</evidence>
<dbReference type="InterPro" id="IPR036583">
    <property type="entry name" value="23S_rRNA_IVS_sf"/>
</dbReference>
<organism evidence="1 2">
    <name type="scientific">Leeuwenhoekiella polynyae</name>
    <dbReference type="NCBI Taxonomy" id="1550906"/>
    <lineage>
        <taxon>Bacteria</taxon>
        <taxon>Pseudomonadati</taxon>
        <taxon>Bacteroidota</taxon>
        <taxon>Flavobacteriia</taxon>
        <taxon>Flavobacteriales</taxon>
        <taxon>Flavobacteriaceae</taxon>
        <taxon>Leeuwenhoekiella</taxon>
    </lineage>
</organism>
<dbReference type="Proteomes" id="UP000289859">
    <property type="component" value="Unassembled WGS sequence"/>
</dbReference>
<dbReference type="Pfam" id="PF05635">
    <property type="entry name" value="23S_rRNA_IVP"/>
    <property type="match status" value="1"/>
</dbReference>
<dbReference type="OrthoDB" id="5515766at2"/>
<name>A0A4Q0P8G6_9FLAO</name>
<dbReference type="CDD" id="cd16377">
    <property type="entry name" value="23S_rRNA_IVP_like"/>
    <property type="match status" value="1"/>
</dbReference>
<keyword evidence="2" id="KW-1185">Reference proteome</keyword>
<dbReference type="PANTHER" id="PTHR38471:SF2">
    <property type="entry name" value="FOUR HELIX BUNDLE PROTEIN"/>
    <property type="match status" value="1"/>
</dbReference>